<feature type="region of interest" description="Disordered" evidence="4">
    <location>
        <begin position="316"/>
        <end position="438"/>
    </location>
</feature>
<keyword evidence="7" id="KW-1185">Reference proteome</keyword>
<dbReference type="OrthoDB" id="997896at2759"/>
<dbReference type="PANTHER" id="PTHR46951:SF2">
    <property type="entry name" value="BED-TYPE DOMAIN-CONTAINING PROTEIN"/>
    <property type="match status" value="1"/>
</dbReference>
<accession>A0A8J5Z5L9</accession>
<dbReference type="Proteomes" id="UP000701853">
    <property type="component" value="Chromosome 2"/>
</dbReference>
<evidence type="ECO:0000256" key="1">
    <source>
        <dbReference type="ARBA" id="ARBA00022723"/>
    </source>
</evidence>
<dbReference type="EMBL" id="JAHUZN010000002">
    <property type="protein sequence ID" value="KAG8500999.1"/>
    <property type="molecule type" value="Genomic_DNA"/>
</dbReference>
<evidence type="ECO:0000256" key="2">
    <source>
        <dbReference type="ARBA" id="ARBA00022771"/>
    </source>
</evidence>
<keyword evidence="2" id="KW-0863">Zinc-finger</keyword>
<dbReference type="InterPro" id="IPR003656">
    <property type="entry name" value="Znf_BED"/>
</dbReference>
<keyword evidence="1" id="KW-0479">Metal-binding</keyword>
<proteinExistence type="predicted"/>
<dbReference type="AlphaFoldDB" id="A0A8J5Z5L9"/>
<evidence type="ECO:0000256" key="4">
    <source>
        <dbReference type="SAM" id="MobiDB-lite"/>
    </source>
</evidence>
<feature type="compositionally biased region" description="Basic and acidic residues" evidence="4">
    <location>
        <begin position="387"/>
        <end position="397"/>
    </location>
</feature>
<comment type="caution">
    <text evidence="6">The sequence shown here is derived from an EMBL/GenBank/DDBJ whole genome shotgun (WGS) entry which is preliminary data.</text>
</comment>
<dbReference type="PANTHER" id="PTHR46951">
    <property type="entry name" value="BED-TYPE DOMAIN-CONTAINING PROTEIN"/>
    <property type="match status" value="1"/>
</dbReference>
<dbReference type="Pfam" id="PF02892">
    <property type="entry name" value="zf-BED"/>
    <property type="match status" value="1"/>
</dbReference>
<evidence type="ECO:0000313" key="6">
    <source>
        <dbReference type="EMBL" id="KAG8500999.1"/>
    </source>
</evidence>
<feature type="compositionally biased region" description="Low complexity" evidence="4">
    <location>
        <begin position="408"/>
        <end position="430"/>
    </location>
</feature>
<protein>
    <recommendedName>
        <fullName evidence="5">BED-type domain-containing protein</fullName>
    </recommendedName>
</protein>
<feature type="domain" description="BED-type" evidence="5">
    <location>
        <begin position="22"/>
        <end position="58"/>
    </location>
</feature>
<name>A0A8J5Z5L9_9ROSI</name>
<dbReference type="GO" id="GO:0008270">
    <property type="term" value="F:zinc ion binding"/>
    <property type="evidence" value="ECO:0007669"/>
    <property type="project" value="UniProtKB-KW"/>
</dbReference>
<evidence type="ECO:0000313" key="7">
    <source>
        <dbReference type="Proteomes" id="UP000701853"/>
    </source>
</evidence>
<gene>
    <name evidence="6" type="ORF">CXB51_003099</name>
</gene>
<dbReference type="GO" id="GO:0003677">
    <property type="term" value="F:DNA binding"/>
    <property type="evidence" value="ECO:0007669"/>
    <property type="project" value="InterPro"/>
</dbReference>
<keyword evidence="3" id="KW-0862">Zinc</keyword>
<evidence type="ECO:0000256" key="3">
    <source>
        <dbReference type="ARBA" id="ARBA00022833"/>
    </source>
</evidence>
<reference evidence="6 7" key="1">
    <citation type="journal article" date="2021" name="bioRxiv">
        <title>The Gossypium anomalum genome as a resource for cotton improvement and evolutionary analysis of hybrid incompatibility.</title>
        <authorList>
            <person name="Grover C.E."/>
            <person name="Yuan D."/>
            <person name="Arick M.A."/>
            <person name="Miller E.R."/>
            <person name="Hu G."/>
            <person name="Peterson D.G."/>
            <person name="Wendel J.F."/>
            <person name="Udall J.A."/>
        </authorList>
    </citation>
    <scope>NUCLEOTIDE SEQUENCE [LARGE SCALE GENOMIC DNA]</scope>
    <source>
        <strain evidence="6">JFW-Udall</strain>
        <tissue evidence="6">Leaf</tissue>
    </source>
</reference>
<organism evidence="6 7">
    <name type="scientific">Gossypium anomalum</name>
    <dbReference type="NCBI Taxonomy" id="47600"/>
    <lineage>
        <taxon>Eukaryota</taxon>
        <taxon>Viridiplantae</taxon>
        <taxon>Streptophyta</taxon>
        <taxon>Embryophyta</taxon>
        <taxon>Tracheophyta</taxon>
        <taxon>Spermatophyta</taxon>
        <taxon>Magnoliopsida</taxon>
        <taxon>eudicotyledons</taxon>
        <taxon>Gunneridae</taxon>
        <taxon>Pentapetalae</taxon>
        <taxon>rosids</taxon>
        <taxon>malvids</taxon>
        <taxon>Malvales</taxon>
        <taxon>Malvaceae</taxon>
        <taxon>Malvoideae</taxon>
        <taxon>Gossypium</taxon>
    </lineage>
</organism>
<evidence type="ECO:0000259" key="5">
    <source>
        <dbReference type="Pfam" id="PF02892"/>
    </source>
</evidence>
<sequence length="438" mass="49426">MPPRKEFPTKGLKGAPSNDIGWHFGTPVPNTKGNVVCKICGKVVKGGITRFKKHIAHKIGNVAPCLNVTSVIRKSMMNILKESNTKKIDKKRRTDEFLSQLRGEEDEHEEFIDEKGDLLMDQLENIMEKEQVNPSQEFKESKWGQQKLGPAYKAKKIVLGKDFWKKANDLIKVYEPLVKVLRLVDGDEKPTMGFIYEAVDRAKRAIQQDCRYFTEYEKIIGYFLNLQFHFGVEHSENVLIETLEGARLVIERLEPSLDTQGRMVNQLLLFGDKHEIFSTPQAQRAWKQMNPDKHLDHIFEDVDPLSEWLHEKENPLLDGENVGVSTPSQSGDRPDGGDLSPIDEDDGHSGNRGEIRSSSLYGGEYGVSTTSGHFRDRSEFDGNMFPEPRRDRSEPRVPSKGTGKKHTSIGSSSGRRSSSSNIGYSDSSTGTQGFYPPE</sequence>